<organism evidence="2 3">
    <name type="scientific">Aphis gossypii</name>
    <name type="common">Cotton aphid</name>
    <dbReference type="NCBI Taxonomy" id="80765"/>
    <lineage>
        <taxon>Eukaryota</taxon>
        <taxon>Metazoa</taxon>
        <taxon>Ecdysozoa</taxon>
        <taxon>Arthropoda</taxon>
        <taxon>Hexapoda</taxon>
        <taxon>Insecta</taxon>
        <taxon>Pterygota</taxon>
        <taxon>Neoptera</taxon>
        <taxon>Paraneoptera</taxon>
        <taxon>Hemiptera</taxon>
        <taxon>Sternorrhyncha</taxon>
        <taxon>Aphidomorpha</taxon>
        <taxon>Aphidoidea</taxon>
        <taxon>Aphididae</taxon>
        <taxon>Aphidini</taxon>
        <taxon>Aphis</taxon>
        <taxon>Aphis</taxon>
    </lineage>
</organism>
<dbReference type="Proteomes" id="UP001154329">
    <property type="component" value="Chromosome 2"/>
</dbReference>
<evidence type="ECO:0000313" key="2">
    <source>
        <dbReference type="EMBL" id="CAH1726296.1"/>
    </source>
</evidence>
<keyword evidence="3" id="KW-1185">Reference proteome</keyword>
<gene>
    <name evidence="2" type="ORF">APHIGO_LOCUS7211</name>
</gene>
<reference evidence="2" key="2">
    <citation type="submission" date="2022-10" db="EMBL/GenBank/DDBJ databases">
        <authorList>
            <consortium name="ENA_rothamsted_submissions"/>
            <consortium name="culmorum"/>
            <person name="King R."/>
        </authorList>
    </citation>
    <scope>NUCLEOTIDE SEQUENCE</scope>
</reference>
<proteinExistence type="predicted"/>
<sequence length="225" mass="24206">MENVNVTSEDGEKTPKSAASITEPIMKPQLEKVSAASENAPTIKRPYGSMPNITASTTTAGDDTAAIQAPTAVAVQQPQVSAEPQTRYNIIESVNATVMMVPPAARSGEVESRSPSVSSNRQVSAAEPSHDGSGESDAKIRGFAGLPPRRLWYSMPNIAIHYTDKVFYDTTEIECIAPMLVSCDSLTGSTTTVTEPAEVSPVKIKRRSLWKRAKKFARRVFCCAT</sequence>
<evidence type="ECO:0000256" key="1">
    <source>
        <dbReference type="SAM" id="MobiDB-lite"/>
    </source>
</evidence>
<accession>A0A9P0NLK7</accession>
<reference evidence="2" key="1">
    <citation type="submission" date="2022-02" db="EMBL/GenBank/DDBJ databases">
        <authorList>
            <person name="King R."/>
        </authorList>
    </citation>
    <scope>NUCLEOTIDE SEQUENCE</scope>
</reference>
<name>A0A9P0NLK7_APHGO</name>
<dbReference type="EMBL" id="OU899035">
    <property type="protein sequence ID" value="CAH1726296.1"/>
    <property type="molecule type" value="Genomic_DNA"/>
</dbReference>
<feature type="compositionally biased region" description="Polar residues" evidence="1">
    <location>
        <begin position="113"/>
        <end position="123"/>
    </location>
</feature>
<feature type="region of interest" description="Disordered" evidence="1">
    <location>
        <begin position="1"/>
        <end position="58"/>
    </location>
</feature>
<evidence type="ECO:0000313" key="3">
    <source>
        <dbReference type="Proteomes" id="UP001154329"/>
    </source>
</evidence>
<feature type="region of interest" description="Disordered" evidence="1">
    <location>
        <begin position="105"/>
        <end position="140"/>
    </location>
</feature>
<dbReference type="AlphaFoldDB" id="A0A9P0NLK7"/>
<feature type="compositionally biased region" description="Basic and acidic residues" evidence="1">
    <location>
        <begin position="128"/>
        <end position="140"/>
    </location>
</feature>
<protein>
    <submittedName>
        <fullName evidence="2">Uncharacterized protein</fullName>
    </submittedName>
</protein>